<dbReference type="InterPro" id="IPR039777">
    <property type="entry name" value="IFRD"/>
</dbReference>
<reference evidence="5" key="1">
    <citation type="submission" date="2022-12" db="EMBL/GenBank/DDBJ databases">
        <title>Genome assemblies of Blomia tropicalis.</title>
        <authorList>
            <person name="Cui Y."/>
        </authorList>
    </citation>
    <scope>NUCLEOTIDE SEQUENCE</scope>
    <source>
        <tissue evidence="5">Adult mites</tissue>
    </source>
</reference>
<evidence type="ECO:0000256" key="2">
    <source>
        <dbReference type="SAM" id="MobiDB-lite"/>
    </source>
</evidence>
<dbReference type="InterPro" id="IPR006921">
    <property type="entry name" value="Interferon-rel_develop_reg_C"/>
</dbReference>
<evidence type="ECO:0000313" key="6">
    <source>
        <dbReference type="Proteomes" id="UP001142055"/>
    </source>
</evidence>
<feature type="compositionally biased region" description="Polar residues" evidence="2">
    <location>
        <begin position="26"/>
        <end position="42"/>
    </location>
</feature>
<gene>
    <name evidence="5" type="ORF">RDWZM_010103</name>
</gene>
<dbReference type="Gene3D" id="1.25.10.10">
    <property type="entry name" value="Leucine-rich Repeat Variant"/>
    <property type="match status" value="1"/>
</dbReference>
<evidence type="ECO:0000256" key="1">
    <source>
        <dbReference type="ARBA" id="ARBA00008828"/>
    </source>
</evidence>
<evidence type="ECO:0000259" key="3">
    <source>
        <dbReference type="Pfam" id="PF04836"/>
    </source>
</evidence>
<dbReference type="InterPro" id="IPR011989">
    <property type="entry name" value="ARM-like"/>
</dbReference>
<dbReference type="InterPro" id="IPR007701">
    <property type="entry name" value="Interferon-rel_develop_reg_N"/>
</dbReference>
<keyword evidence="6" id="KW-1185">Reference proteome</keyword>
<dbReference type="SUPFAM" id="SSF48371">
    <property type="entry name" value="ARM repeat"/>
    <property type="match status" value="1"/>
</dbReference>
<evidence type="ECO:0000259" key="4">
    <source>
        <dbReference type="Pfam" id="PF05004"/>
    </source>
</evidence>
<evidence type="ECO:0008006" key="7">
    <source>
        <dbReference type="Google" id="ProtNLM"/>
    </source>
</evidence>
<feature type="region of interest" description="Disordered" evidence="2">
    <location>
        <begin position="1"/>
        <end position="68"/>
    </location>
</feature>
<protein>
    <recommendedName>
        <fullName evidence="7">Interferon-related developmental regulator 1</fullName>
    </recommendedName>
</protein>
<feature type="domain" description="Interferon-related developmental regulator N-terminal" evidence="4">
    <location>
        <begin position="51"/>
        <end position="339"/>
    </location>
</feature>
<dbReference type="AlphaFoldDB" id="A0A9Q0RHE1"/>
<feature type="compositionally biased region" description="Basic and acidic residues" evidence="2">
    <location>
        <begin position="43"/>
        <end position="55"/>
    </location>
</feature>
<dbReference type="Pfam" id="PF04836">
    <property type="entry name" value="IFRD_C"/>
    <property type="match status" value="1"/>
</dbReference>
<name>A0A9Q0RHE1_BLOTA</name>
<sequence>MAKKRDDKGRSKRRPNKVEESDDSDSALNDTASVNSYCSSSRAENEETNNGKKDTPVNQDDLEDDSDIDPINDFESKFDLVLDYLQSSKSGKSRQMHYESLSKALTTRFCLDLLDNRRITIQDILEHGLKRSDDEVGHAAHLLSLVLITMGTSDYCDEIFRELFALLNRTLMDTTANPIVRSKCAIALSLGCFITDYGMEKTRQILNQLLLVGFTTVKGHPDQNQLNSIHSMKATCLDMFSFLVSIESDAFMVDSLMENIDQLASSLDSPNLVMRVAAGECIALLMEKYYELDDDYQLDQLNSICDKLQKLATDSQKSRSKKVLREQRSNFRQILRTVEGDEFGEEIIKIGQESVRIECWQSKRYYDTFCLVLASGTNLHLTQNVLLRDIFDLGPVVIDNGKVRKISKFEKNFINNYNRKAREINRGKQRGKRADYDL</sequence>
<evidence type="ECO:0000313" key="5">
    <source>
        <dbReference type="EMBL" id="KAJ6215603.1"/>
    </source>
</evidence>
<dbReference type="Pfam" id="PF05004">
    <property type="entry name" value="IFRD"/>
    <property type="match status" value="1"/>
</dbReference>
<comment type="caution">
    <text evidence="5">The sequence shown here is derived from an EMBL/GenBank/DDBJ whole genome shotgun (WGS) entry which is preliminary data.</text>
</comment>
<dbReference type="OMA" id="EMHLHKF"/>
<dbReference type="Proteomes" id="UP001142055">
    <property type="component" value="Chromosome 4"/>
</dbReference>
<dbReference type="PANTHER" id="PTHR12354:SF1">
    <property type="entry name" value="INTERFERON-RELATED DEVELOPMENTAL REGULATOR 1"/>
    <property type="match status" value="1"/>
</dbReference>
<dbReference type="EMBL" id="JAPWDV010000004">
    <property type="protein sequence ID" value="KAJ6215603.1"/>
    <property type="molecule type" value="Genomic_DNA"/>
</dbReference>
<organism evidence="5 6">
    <name type="scientific">Blomia tropicalis</name>
    <name type="common">Mite</name>
    <dbReference type="NCBI Taxonomy" id="40697"/>
    <lineage>
        <taxon>Eukaryota</taxon>
        <taxon>Metazoa</taxon>
        <taxon>Ecdysozoa</taxon>
        <taxon>Arthropoda</taxon>
        <taxon>Chelicerata</taxon>
        <taxon>Arachnida</taxon>
        <taxon>Acari</taxon>
        <taxon>Acariformes</taxon>
        <taxon>Sarcoptiformes</taxon>
        <taxon>Astigmata</taxon>
        <taxon>Glycyphagoidea</taxon>
        <taxon>Echimyopodidae</taxon>
        <taxon>Blomia</taxon>
    </lineage>
</organism>
<accession>A0A9Q0RHE1</accession>
<dbReference type="PANTHER" id="PTHR12354">
    <property type="entry name" value="INTERFERON-RELATED DEVELOPMENTAL REGULATOR"/>
    <property type="match status" value="1"/>
</dbReference>
<dbReference type="InterPro" id="IPR016024">
    <property type="entry name" value="ARM-type_fold"/>
</dbReference>
<comment type="similarity">
    <text evidence="1">Belongs to the IFRD family.</text>
</comment>
<proteinExistence type="inferred from homology"/>
<feature type="domain" description="Interferon-related developmental regulator C-terminal" evidence="3">
    <location>
        <begin position="384"/>
        <end position="434"/>
    </location>
</feature>